<dbReference type="EMBL" id="MT141308">
    <property type="protein sequence ID" value="QJA58095.1"/>
    <property type="molecule type" value="Genomic_DNA"/>
</dbReference>
<evidence type="ECO:0000313" key="2">
    <source>
        <dbReference type="EMBL" id="QJA72797.1"/>
    </source>
</evidence>
<protein>
    <submittedName>
        <fullName evidence="1">Uncharacterized protein</fullName>
    </submittedName>
</protein>
<dbReference type="EMBL" id="MT141979">
    <property type="protein sequence ID" value="QJA72797.1"/>
    <property type="molecule type" value="Genomic_DNA"/>
</dbReference>
<proteinExistence type="predicted"/>
<dbReference type="AlphaFoldDB" id="A0A6M3IL91"/>
<gene>
    <name evidence="2" type="ORF">MM415A02607_0003</name>
    <name evidence="1" type="ORF">MM415B01502_0008</name>
</gene>
<organism evidence="1">
    <name type="scientific">viral metagenome</name>
    <dbReference type="NCBI Taxonomy" id="1070528"/>
    <lineage>
        <taxon>unclassified sequences</taxon>
        <taxon>metagenomes</taxon>
        <taxon>organismal metagenomes</taxon>
    </lineage>
</organism>
<name>A0A6M3IL91_9ZZZZ</name>
<reference evidence="1" key="1">
    <citation type="submission" date="2020-03" db="EMBL/GenBank/DDBJ databases">
        <title>The deep terrestrial virosphere.</title>
        <authorList>
            <person name="Holmfeldt K."/>
            <person name="Nilsson E."/>
            <person name="Simone D."/>
            <person name="Lopez-Fernandez M."/>
            <person name="Wu X."/>
            <person name="de Brujin I."/>
            <person name="Lundin D."/>
            <person name="Andersson A."/>
            <person name="Bertilsson S."/>
            <person name="Dopson M."/>
        </authorList>
    </citation>
    <scope>NUCLEOTIDE SEQUENCE</scope>
    <source>
        <strain evidence="2">MM415A02607</strain>
        <strain evidence="1">MM415B01502</strain>
    </source>
</reference>
<sequence length="52" mass="6114">MTEDPGKHYRYEYKGAKLDPYRILEVYSIAHPAQQHAIKKLLRAGKAYKPLR</sequence>
<accession>A0A6M3IL91</accession>
<evidence type="ECO:0000313" key="1">
    <source>
        <dbReference type="EMBL" id="QJA58095.1"/>
    </source>
</evidence>